<dbReference type="InParanoid" id="B0CZ53"/>
<dbReference type="KEGG" id="lbc:LACBIDRAFT_323102"/>
<keyword evidence="2" id="KW-0732">Signal</keyword>
<feature type="chain" id="PRO_5002748774" evidence="2">
    <location>
        <begin position="24"/>
        <end position="277"/>
    </location>
</feature>
<name>B0CZ53_LACBS</name>
<feature type="compositionally biased region" description="Polar residues" evidence="1">
    <location>
        <begin position="257"/>
        <end position="267"/>
    </location>
</feature>
<dbReference type="Proteomes" id="UP000001194">
    <property type="component" value="Unassembled WGS sequence"/>
</dbReference>
<evidence type="ECO:0000313" key="4">
    <source>
        <dbReference type="Proteomes" id="UP000001194"/>
    </source>
</evidence>
<organism evidence="4">
    <name type="scientific">Laccaria bicolor (strain S238N-H82 / ATCC MYA-4686)</name>
    <name type="common">Bicoloured deceiver</name>
    <name type="synonym">Laccaria laccata var. bicolor</name>
    <dbReference type="NCBI Taxonomy" id="486041"/>
    <lineage>
        <taxon>Eukaryota</taxon>
        <taxon>Fungi</taxon>
        <taxon>Dikarya</taxon>
        <taxon>Basidiomycota</taxon>
        <taxon>Agaricomycotina</taxon>
        <taxon>Agaricomycetes</taxon>
        <taxon>Agaricomycetidae</taxon>
        <taxon>Agaricales</taxon>
        <taxon>Agaricineae</taxon>
        <taxon>Hydnangiaceae</taxon>
        <taxon>Laccaria</taxon>
    </lineage>
</organism>
<keyword evidence="4" id="KW-1185">Reference proteome</keyword>
<dbReference type="EMBL" id="DS547094">
    <property type="protein sequence ID" value="EDR12561.1"/>
    <property type="molecule type" value="Genomic_DNA"/>
</dbReference>
<dbReference type="AlphaFoldDB" id="B0CZ53"/>
<feature type="signal peptide" evidence="2">
    <location>
        <begin position="1"/>
        <end position="23"/>
    </location>
</feature>
<protein>
    <submittedName>
        <fullName evidence="3">Predicted protein</fullName>
    </submittedName>
</protein>
<accession>B0CZ53</accession>
<feature type="compositionally biased region" description="Basic and acidic residues" evidence="1">
    <location>
        <begin position="268"/>
        <end position="277"/>
    </location>
</feature>
<sequence>MPPYPWNLPLRRFLLILGKTILGTIPVNRGGTDKTSKVCQRKSKDVIPLHWSSGLSAIEPGLMASTTTASSVGSSRVLSLLPEFEGLTNVEGGGSGRGKTNRNMQATINTNGHGHVAQTNGRVGGGVGSLPPPSSISGLGILMGGGTTWMGSVGKTLGDLRDSPTFTKSQKQASVLLSDVSQSIISAWNALTTPIGSAPPISPMLSTPLSTSPLSPSLLDDDNDGTIRIASVMTPDSKKPHMTLMPSQLDGGMKPSNKLTTRPSNTKAQDEDKKWNW</sequence>
<dbReference type="HOGENOM" id="CLU_1004979_0_0_1"/>
<gene>
    <name evidence="3" type="ORF">LACBIDRAFT_323102</name>
</gene>
<dbReference type="OrthoDB" id="3204900at2759"/>
<evidence type="ECO:0000313" key="3">
    <source>
        <dbReference type="EMBL" id="EDR12561.1"/>
    </source>
</evidence>
<reference evidence="3 4" key="1">
    <citation type="journal article" date="2008" name="Nature">
        <title>The genome of Laccaria bicolor provides insights into mycorrhizal symbiosis.</title>
        <authorList>
            <person name="Martin F."/>
            <person name="Aerts A."/>
            <person name="Ahren D."/>
            <person name="Brun A."/>
            <person name="Danchin E.G.J."/>
            <person name="Duchaussoy F."/>
            <person name="Gibon J."/>
            <person name="Kohler A."/>
            <person name="Lindquist E."/>
            <person name="Pereda V."/>
            <person name="Salamov A."/>
            <person name="Shapiro H.J."/>
            <person name="Wuyts J."/>
            <person name="Blaudez D."/>
            <person name="Buee M."/>
            <person name="Brokstein P."/>
            <person name="Canbaeck B."/>
            <person name="Cohen D."/>
            <person name="Courty P.E."/>
            <person name="Coutinho P.M."/>
            <person name="Delaruelle C."/>
            <person name="Detter J.C."/>
            <person name="Deveau A."/>
            <person name="DiFazio S."/>
            <person name="Duplessis S."/>
            <person name="Fraissinet-Tachet L."/>
            <person name="Lucic E."/>
            <person name="Frey-Klett P."/>
            <person name="Fourrey C."/>
            <person name="Feussner I."/>
            <person name="Gay G."/>
            <person name="Grimwood J."/>
            <person name="Hoegger P.J."/>
            <person name="Jain P."/>
            <person name="Kilaru S."/>
            <person name="Labbe J."/>
            <person name="Lin Y.C."/>
            <person name="Legue V."/>
            <person name="Le Tacon F."/>
            <person name="Marmeisse R."/>
            <person name="Melayah D."/>
            <person name="Montanini B."/>
            <person name="Muratet M."/>
            <person name="Nehls U."/>
            <person name="Niculita-Hirzel H."/>
            <person name="Oudot-Le Secq M.P."/>
            <person name="Peter M."/>
            <person name="Quesneville H."/>
            <person name="Rajashekar B."/>
            <person name="Reich M."/>
            <person name="Rouhier N."/>
            <person name="Schmutz J."/>
            <person name="Yin T."/>
            <person name="Chalot M."/>
            <person name="Henrissat B."/>
            <person name="Kuees U."/>
            <person name="Lucas S."/>
            <person name="Van de Peer Y."/>
            <person name="Podila G.K."/>
            <person name="Polle A."/>
            <person name="Pukkila P.J."/>
            <person name="Richardson P.M."/>
            <person name="Rouze P."/>
            <person name="Sanders I.R."/>
            <person name="Stajich J.E."/>
            <person name="Tunlid A."/>
            <person name="Tuskan G."/>
            <person name="Grigoriev I.V."/>
        </authorList>
    </citation>
    <scope>NUCLEOTIDE SEQUENCE [LARGE SCALE GENOMIC DNA]</scope>
    <source>
        <strain evidence="4">S238N-H82 / ATCC MYA-4686</strain>
    </source>
</reference>
<dbReference type="RefSeq" id="XP_001876825.1">
    <property type="nucleotide sequence ID" value="XM_001876790.1"/>
</dbReference>
<evidence type="ECO:0000256" key="2">
    <source>
        <dbReference type="SAM" id="SignalP"/>
    </source>
</evidence>
<dbReference type="GeneID" id="6072410"/>
<evidence type="ECO:0000256" key="1">
    <source>
        <dbReference type="SAM" id="MobiDB-lite"/>
    </source>
</evidence>
<feature type="region of interest" description="Disordered" evidence="1">
    <location>
        <begin position="234"/>
        <end position="277"/>
    </location>
</feature>
<proteinExistence type="predicted"/>